<proteinExistence type="predicted"/>
<dbReference type="PANTHER" id="PTHR36617">
    <property type="entry name" value="PROTEIN, PUTATIVE-RELATED"/>
    <property type="match status" value="1"/>
</dbReference>
<sequence length="226" mass="26284">MEGDNLKDRFPRIYALARNKNGCINEFGHWEHDLWRRDVELRRMPFGWEEQRWSQFRAIVEEYHLNKEMEDKLLWKRSASGNYTVKAFCKELMHSDGSSREGWKELRVAIWAKAKRLYAYSAVLDIYRNPRLAPRMIKITNSRQVEEWVKPSQGKMKFNVDGAAKRSPGETEIGGVLRDENGSFKITFSKAIGMGDASLAEDCLYDSVLIMLTDVYSCANFLVIND</sequence>
<name>A0A061DZK0_THECC</name>
<dbReference type="InParanoid" id="A0A061DZK0"/>
<evidence type="ECO:0000313" key="2">
    <source>
        <dbReference type="Proteomes" id="UP000026915"/>
    </source>
</evidence>
<dbReference type="Gramene" id="EOX98159">
    <property type="protein sequence ID" value="EOX98159"/>
    <property type="gene ID" value="TCM_006985"/>
</dbReference>
<evidence type="ECO:0008006" key="3">
    <source>
        <dbReference type="Google" id="ProtNLM"/>
    </source>
</evidence>
<dbReference type="HOGENOM" id="CLU_1226654_0_0_1"/>
<dbReference type="EMBL" id="CM001880">
    <property type="protein sequence ID" value="EOX98159.1"/>
    <property type="molecule type" value="Genomic_DNA"/>
</dbReference>
<dbReference type="Proteomes" id="UP000026915">
    <property type="component" value="Chromosome 2"/>
</dbReference>
<dbReference type="AlphaFoldDB" id="A0A061DZK0"/>
<reference evidence="1 2" key="1">
    <citation type="journal article" date="2013" name="Genome Biol.">
        <title>The genome sequence of the most widely cultivated cacao type and its use to identify candidate genes regulating pod color.</title>
        <authorList>
            <person name="Motamayor J.C."/>
            <person name="Mockaitis K."/>
            <person name="Schmutz J."/>
            <person name="Haiminen N."/>
            <person name="Iii D.L."/>
            <person name="Cornejo O."/>
            <person name="Findley S.D."/>
            <person name="Zheng P."/>
            <person name="Utro F."/>
            <person name="Royaert S."/>
            <person name="Saski C."/>
            <person name="Jenkins J."/>
            <person name="Podicheti R."/>
            <person name="Zhao M."/>
            <person name="Scheffler B.E."/>
            <person name="Stack J.C."/>
            <person name="Feltus F.A."/>
            <person name="Mustiga G.M."/>
            <person name="Amores F."/>
            <person name="Phillips W."/>
            <person name="Marelli J.P."/>
            <person name="May G.D."/>
            <person name="Shapiro H."/>
            <person name="Ma J."/>
            <person name="Bustamante C.D."/>
            <person name="Schnell R.J."/>
            <person name="Main D."/>
            <person name="Gilbert D."/>
            <person name="Parida L."/>
            <person name="Kuhn D.N."/>
        </authorList>
    </citation>
    <scope>NUCLEOTIDE SEQUENCE [LARGE SCALE GENOMIC DNA]</scope>
    <source>
        <strain evidence="2">cv. Matina 1-6</strain>
    </source>
</reference>
<organism evidence="1 2">
    <name type="scientific">Theobroma cacao</name>
    <name type="common">Cacao</name>
    <name type="synonym">Cocoa</name>
    <dbReference type="NCBI Taxonomy" id="3641"/>
    <lineage>
        <taxon>Eukaryota</taxon>
        <taxon>Viridiplantae</taxon>
        <taxon>Streptophyta</taxon>
        <taxon>Embryophyta</taxon>
        <taxon>Tracheophyta</taxon>
        <taxon>Spermatophyta</taxon>
        <taxon>Magnoliopsida</taxon>
        <taxon>eudicotyledons</taxon>
        <taxon>Gunneridae</taxon>
        <taxon>Pentapetalae</taxon>
        <taxon>rosids</taxon>
        <taxon>malvids</taxon>
        <taxon>Malvales</taxon>
        <taxon>Malvaceae</taxon>
        <taxon>Byttnerioideae</taxon>
        <taxon>Theobroma</taxon>
    </lineage>
</organism>
<gene>
    <name evidence="1" type="ORF">TCM_006985</name>
</gene>
<evidence type="ECO:0000313" key="1">
    <source>
        <dbReference type="EMBL" id="EOX98159.1"/>
    </source>
</evidence>
<dbReference type="PANTHER" id="PTHR36617:SF5">
    <property type="entry name" value="OS05G0421675 PROTEIN"/>
    <property type="match status" value="1"/>
</dbReference>
<keyword evidence="2" id="KW-1185">Reference proteome</keyword>
<accession>A0A061DZK0</accession>
<protein>
    <recommendedName>
        <fullName evidence="3">RNase H type-1 domain-containing protein</fullName>
    </recommendedName>
</protein>